<dbReference type="Proteomes" id="UP000676079">
    <property type="component" value="Chromosome"/>
</dbReference>
<evidence type="ECO:0000313" key="4">
    <source>
        <dbReference type="EMBL" id="QUX23167.1"/>
    </source>
</evidence>
<evidence type="ECO:0000256" key="1">
    <source>
        <dbReference type="ARBA" id="ARBA00007261"/>
    </source>
</evidence>
<dbReference type="InterPro" id="IPR011765">
    <property type="entry name" value="Pept_M16_N"/>
</dbReference>
<gene>
    <name evidence="4" type="ORF">KGD84_01830</name>
</gene>
<dbReference type="PANTHER" id="PTHR11851">
    <property type="entry name" value="METALLOPROTEASE"/>
    <property type="match status" value="1"/>
</dbReference>
<name>A0ABX8BQ23_9ACTN</name>
<dbReference type="EMBL" id="CP074133">
    <property type="protein sequence ID" value="QUX23167.1"/>
    <property type="molecule type" value="Genomic_DNA"/>
</dbReference>
<dbReference type="PANTHER" id="PTHR11851:SF49">
    <property type="entry name" value="MITOCHONDRIAL-PROCESSING PEPTIDASE SUBUNIT ALPHA"/>
    <property type="match status" value="1"/>
</dbReference>
<dbReference type="InterPro" id="IPR050361">
    <property type="entry name" value="MPP/UQCRC_Complex"/>
</dbReference>
<reference evidence="4 5" key="1">
    <citation type="submission" date="2021-05" db="EMBL/GenBank/DDBJ databases">
        <title>Direct Submission.</title>
        <authorList>
            <person name="Li K."/>
            <person name="Gao J."/>
        </authorList>
    </citation>
    <scope>NUCLEOTIDE SEQUENCE [LARGE SCALE GENOMIC DNA]</scope>
    <source>
        <strain evidence="4 5">Mg02</strain>
    </source>
</reference>
<dbReference type="InterPro" id="IPR011249">
    <property type="entry name" value="Metalloenz_LuxS/M16"/>
</dbReference>
<organism evidence="4 5">
    <name type="scientific">Nocardiopsis changdeensis</name>
    <dbReference type="NCBI Taxonomy" id="2831969"/>
    <lineage>
        <taxon>Bacteria</taxon>
        <taxon>Bacillati</taxon>
        <taxon>Actinomycetota</taxon>
        <taxon>Actinomycetes</taxon>
        <taxon>Streptosporangiales</taxon>
        <taxon>Nocardiopsidaceae</taxon>
        <taxon>Nocardiopsis</taxon>
    </lineage>
</organism>
<feature type="domain" description="Peptidase M16 N-terminal" evidence="2">
    <location>
        <begin position="30"/>
        <end position="134"/>
    </location>
</feature>
<accession>A0ABX8BQ23</accession>
<proteinExistence type="inferred from homology"/>
<evidence type="ECO:0000259" key="2">
    <source>
        <dbReference type="Pfam" id="PF00675"/>
    </source>
</evidence>
<protein>
    <submittedName>
        <fullName evidence="4">Insulinase family protein</fullName>
    </submittedName>
</protein>
<dbReference type="SUPFAM" id="SSF63411">
    <property type="entry name" value="LuxS/MPP-like metallohydrolase"/>
    <property type="match status" value="2"/>
</dbReference>
<keyword evidence="5" id="KW-1185">Reference proteome</keyword>
<evidence type="ECO:0000313" key="5">
    <source>
        <dbReference type="Proteomes" id="UP000676079"/>
    </source>
</evidence>
<dbReference type="InterPro" id="IPR007863">
    <property type="entry name" value="Peptidase_M16_C"/>
</dbReference>
<dbReference type="Pfam" id="PF00675">
    <property type="entry name" value="Peptidase_M16"/>
    <property type="match status" value="1"/>
</dbReference>
<dbReference type="Pfam" id="PF05193">
    <property type="entry name" value="Peptidase_M16_C"/>
    <property type="match status" value="1"/>
</dbReference>
<dbReference type="Gene3D" id="3.30.830.10">
    <property type="entry name" value="Metalloenzyme, LuxS/M16 peptidase-like"/>
    <property type="match status" value="2"/>
</dbReference>
<evidence type="ECO:0000259" key="3">
    <source>
        <dbReference type="Pfam" id="PF05193"/>
    </source>
</evidence>
<sequence>MTTATAPPRTLHRTLSNGLRVRVLPLRSVSAVGIALHFGTGFRSDPPEFPGLAHLVEHLLFQGDGAAGHFTGIEALGGFCNASTRQDYTDYYTVVPSDHAEEMLALEARRVREPELTEAGLRTQIRVIEEEIGAKGRKPYGRFPWPALSPVLFRSYANAHDGFGDPAALSRATLEDCRGFLEEYCTASNAVLTVSGDIDPLRALDLAEAHFGTLPARPAPPRPHHWEPEPEGTVTGTAHDPLAARPGFALGYRTPDAAVDPAAHFGLALVAELLAGGPGALVPRRLAEVTGQALGVSARDGLFDLLDARDPDMWVLSAVHPADVERDVILDAVRGQVGRLAEHGPTDTELARARARRLAAFHRRTDQLAARTRAVGRGELLFGDGDLPATVHRGFTEATAEDVAAAARLLTREHRALLVLSPGEGGEH</sequence>
<comment type="similarity">
    <text evidence="1">Belongs to the peptidase M16 family.</text>
</comment>
<dbReference type="RefSeq" id="WP_220564392.1">
    <property type="nucleotide sequence ID" value="NZ_CP074133.1"/>
</dbReference>
<feature type="domain" description="Peptidase M16 C-terminal" evidence="3">
    <location>
        <begin position="172"/>
        <end position="355"/>
    </location>
</feature>